<dbReference type="SUPFAM" id="SSF51984">
    <property type="entry name" value="MurCD N-terminal domain"/>
    <property type="match status" value="1"/>
</dbReference>
<dbReference type="InterPro" id="IPR005762">
    <property type="entry name" value="MurD"/>
</dbReference>
<dbReference type="Gene3D" id="3.40.50.720">
    <property type="entry name" value="NAD(P)-binding Rossmann-like Domain"/>
    <property type="match status" value="1"/>
</dbReference>
<evidence type="ECO:0000256" key="3">
    <source>
        <dbReference type="ARBA" id="ARBA00004752"/>
    </source>
</evidence>
<keyword evidence="15 19" id="KW-0961">Cell wall biogenesis/degradation</keyword>
<dbReference type="GO" id="GO:0051301">
    <property type="term" value="P:cell division"/>
    <property type="evidence" value="ECO:0007669"/>
    <property type="project" value="UniProtKB-KW"/>
</dbReference>
<dbReference type="GO" id="GO:0005737">
    <property type="term" value="C:cytoplasm"/>
    <property type="evidence" value="ECO:0007669"/>
    <property type="project" value="UniProtKB-SubCell"/>
</dbReference>
<keyword evidence="14 19" id="KW-0131">Cell cycle</keyword>
<keyword evidence="10 19" id="KW-0547">Nucleotide-binding</keyword>
<evidence type="ECO:0000256" key="15">
    <source>
        <dbReference type="ARBA" id="ARBA00023316"/>
    </source>
</evidence>
<reference evidence="24 26" key="2">
    <citation type="submission" date="2017-04" db="EMBL/GenBank/DDBJ databases">
        <title>Complete genome sequence of Lactobacillus salivarius ZLS006, a probiotic strain isolated from healthy piglet.</title>
        <authorList>
            <person name="Zhang D."/>
        </authorList>
    </citation>
    <scope>NUCLEOTIDE SEQUENCE [LARGE SCALE GENOMIC DNA]</scope>
    <source>
        <strain evidence="24 26">ZLS006</strain>
    </source>
</reference>
<keyword evidence="11 19" id="KW-0067">ATP-binding</keyword>
<evidence type="ECO:0000313" key="23">
    <source>
        <dbReference type="EMBL" id="AIR10713.1"/>
    </source>
</evidence>
<dbReference type="InterPro" id="IPR004101">
    <property type="entry name" value="Mur_ligase_C"/>
</dbReference>
<dbReference type="HAMAP" id="MF_00639">
    <property type="entry name" value="MurD"/>
    <property type="match status" value="1"/>
</dbReference>
<evidence type="ECO:0000256" key="7">
    <source>
        <dbReference type="ARBA" id="ARBA00022490"/>
    </source>
</evidence>
<dbReference type="InterPro" id="IPR013221">
    <property type="entry name" value="Mur_ligase_cen"/>
</dbReference>
<dbReference type="Pfam" id="PF21799">
    <property type="entry name" value="MurD-like_N"/>
    <property type="match status" value="1"/>
</dbReference>
<organism evidence="23 25">
    <name type="scientific">Ligilactobacillus salivarius</name>
    <dbReference type="NCBI Taxonomy" id="1624"/>
    <lineage>
        <taxon>Bacteria</taxon>
        <taxon>Bacillati</taxon>
        <taxon>Bacillota</taxon>
        <taxon>Bacilli</taxon>
        <taxon>Lactobacillales</taxon>
        <taxon>Lactobacillaceae</taxon>
        <taxon>Ligilactobacillus</taxon>
    </lineage>
</organism>
<dbReference type="GO" id="GO:0008360">
    <property type="term" value="P:regulation of cell shape"/>
    <property type="evidence" value="ECO:0007669"/>
    <property type="project" value="UniProtKB-KW"/>
</dbReference>
<accession>A0A089QFV2</accession>
<sequence length="458" mass="50302">MKMIEKYRGKKVLVLGLGKSGVNAAKLLKKLGAEVTVNDKNTPSDLTQVNELKNEGIEVITGSHPLELLENIDLMVKNPGIPYTNVLVSGAKDKGIKIITEPELAFEISDARFVGVTGTNGKTTTTTMISLMLNQGQTEGKAYVAGNIGVPASQVVQEATSKDTIVTELSSFQLLGITEYHPKVAVLTNIYEAHIDYHGTRENYVNAKMRIVMNQTEDDYFVVNWDNEEWQELSQRSKARIVPFSRLGKSKGGAYVADGYLFYKEDKIMPVDDIKVPGTHNVENALAAIAVAKIFGKSNEDIKEVLTTFSGVRHRTQYVTTLNGRKFYNDSKATNMEATEKALAGFNNPVVLLAGGLDRGFTFEKLEPSLKNKVHAMIVFGETADLMAKAGKEAGVEKIIKTKDAVSAVPEAYKVSNEGDVILLSPACASWDQWPTFEVRGDKFIEAVEKLAKELEEK</sequence>
<evidence type="ECO:0000259" key="22">
    <source>
        <dbReference type="Pfam" id="PF08245"/>
    </source>
</evidence>
<evidence type="ECO:0000256" key="20">
    <source>
        <dbReference type="RuleBase" id="RU003664"/>
    </source>
</evidence>
<dbReference type="EC" id="6.3.2.9" evidence="5 19"/>
<dbReference type="PANTHER" id="PTHR43692:SF1">
    <property type="entry name" value="UDP-N-ACETYLMURAMOYLALANINE--D-GLUTAMATE LIGASE"/>
    <property type="match status" value="1"/>
</dbReference>
<keyword evidence="9 19" id="KW-0132">Cell division</keyword>
<evidence type="ECO:0000256" key="14">
    <source>
        <dbReference type="ARBA" id="ARBA00023306"/>
    </source>
</evidence>
<dbReference type="PANTHER" id="PTHR43692">
    <property type="entry name" value="UDP-N-ACETYLMURAMOYLALANINE--D-GLUTAMATE LIGASE"/>
    <property type="match status" value="1"/>
</dbReference>
<dbReference type="SUPFAM" id="SSF53623">
    <property type="entry name" value="MurD-like peptide ligases, catalytic domain"/>
    <property type="match status" value="1"/>
</dbReference>
<keyword evidence="13 19" id="KW-0573">Peptidoglycan synthesis</keyword>
<dbReference type="EMBL" id="CP007646">
    <property type="protein sequence ID" value="AIR10713.1"/>
    <property type="molecule type" value="Genomic_DNA"/>
</dbReference>
<evidence type="ECO:0000256" key="19">
    <source>
        <dbReference type="HAMAP-Rule" id="MF_00639"/>
    </source>
</evidence>
<dbReference type="Pfam" id="PF08245">
    <property type="entry name" value="Mur_ligase_M"/>
    <property type="match status" value="1"/>
</dbReference>
<evidence type="ECO:0000256" key="5">
    <source>
        <dbReference type="ARBA" id="ARBA00012212"/>
    </source>
</evidence>
<evidence type="ECO:0000256" key="18">
    <source>
        <dbReference type="ARBA" id="ARBA00047632"/>
    </source>
</evidence>
<evidence type="ECO:0000256" key="9">
    <source>
        <dbReference type="ARBA" id="ARBA00022618"/>
    </source>
</evidence>
<evidence type="ECO:0000256" key="10">
    <source>
        <dbReference type="ARBA" id="ARBA00022741"/>
    </source>
</evidence>
<evidence type="ECO:0000256" key="8">
    <source>
        <dbReference type="ARBA" id="ARBA00022598"/>
    </source>
</evidence>
<dbReference type="InterPro" id="IPR036615">
    <property type="entry name" value="Mur_ligase_C_dom_sf"/>
</dbReference>
<evidence type="ECO:0000256" key="16">
    <source>
        <dbReference type="ARBA" id="ARBA00030398"/>
    </source>
</evidence>
<keyword evidence="8 19" id="KW-0436">Ligase</keyword>
<dbReference type="RefSeq" id="WP_034982581.1">
    <property type="nucleotide sequence ID" value="NZ_CABMGV010000001.1"/>
</dbReference>
<evidence type="ECO:0000256" key="17">
    <source>
        <dbReference type="ARBA" id="ARBA00032324"/>
    </source>
</evidence>
<dbReference type="Pfam" id="PF02875">
    <property type="entry name" value="Mur_ligase_C"/>
    <property type="match status" value="1"/>
</dbReference>
<comment type="function">
    <text evidence="1 19 20">Cell wall formation. Catalyzes the addition of glutamate to the nucleotide precursor UDP-N-acetylmuramoyl-L-alanine (UMA).</text>
</comment>
<reference evidence="23 25" key="1">
    <citation type="journal article" date="2014" name="BMC Genomics">
        <title>Unusual genome complexity in Lactobacillus salivarius JCM1046.</title>
        <authorList>
            <person name="Raftis E.J."/>
            <person name="Forde B.M."/>
            <person name="Claesson M.J."/>
            <person name="O'Toole P.W."/>
        </authorList>
    </citation>
    <scope>NUCLEOTIDE SEQUENCE [LARGE SCALE GENOMIC DNA]</scope>
    <source>
        <strain evidence="23 25">JCM1046</strain>
    </source>
</reference>
<evidence type="ECO:0000256" key="13">
    <source>
        <dbReference type="ARBA" id="ARBA00022984"/>
    </source>
</evidence>
<dbReference type="SUPFAM" id="SSF53244">
    <property type="entry name" value="MurD-like peptide ligases, peptide-binding domain"/>
    <property type="match status" value="1"/>
</dbReference>
<evidence type="ECO:0000256" key="1">
    <source>
        <dbReference type="ARBA" id="ARBA00002734"/>
    </source>
</evidence>
<protein>
    <recommendedName>
        <fullName evidence="6 19">UDP-N-acetylmuramoylalanine--D-glutamate ligase</fullName>
        <ecNumber evidence="5 19">6.3.2.9</ecNumber>
    </recommendedName>
    <alternativeName>
        <fullName evidence="17 19">D-glutamic acid-adding enzyme</fullName>
    </alternativeName>
    <alternativeName>
        <fullName evidence="16 19">UDP-N-acetylmuramoyl-L-alanyl-D-glutamate synthetase</fullName>
    </alternativeName>
</protein>
<evidence type="ECO:0000313" key="26">
    <source>
        <dbReference type="Proteomes" id="UP000195378"/>
    </source>
</evidence>
<dbReference type="Gene3D" id="3.90.190.20">
    <property type="entry name" value="Mur ligase, C-terminal domain"/>
    <property type="match status" value="1"/>
</dbReference>
<dbReference type="GO" id="GO:0004326">
    <property type="term" value="F:tetrahydrofolylpolyglutamate synthase activity"/>
    <property type="evidence" value="ECO:0007669"/>
    <property type="project" value="InterPro"/>
</dbReference>
<comment type="similarity">
    <text evidence="4 19">Belongs to the MurCDEF family.</text>
</comment>
<dbReference type="EMBL" id="CP020858">
    <property type="protein sequence ID" value="ARU19173.1"/>
    <property type="molecule type" value="Genomic_DNA"/>
</dbReference>
<proteinExistence type="inferred from homology"/>
<comment type="catalytic activity">
    <reaction evidence="18 19 20">
        <text>UDP-N-acetyl-alpha-D-muramoyl-L-alanine + D-glutamate + ATP = UDP-N-acetyl-alpha-D-muramoyl-L-alanyl-D-glutamate + ADP + phosphate + H(+)</text>
        <dbReference type="Rhea" id="RHEA:16429"/>
        <dbReference type="ChEBI" id="CHEBI:15378"/>
        <dbReference type="ChEBI" id="CHEBI:29986"/>
        <dbReference type="ChEBI" id="CHEBI:30616"/>
        <dbReference type="ChEBI" id="CHEBI:43474"/>
        <dbReference type="ChEBI" id="CHEBI:83898"/>
        <dbReference type="ChEBI" id="CHEBI:83900"/>
        <dbReference type="ChEBI" id="CHEBI:456216"/>
        <dbReference type="EC" id="6.3.2.9"/>
    </reaction>
</comment>
<dbReference type="GO" id="GO:0005524">
    <property type="term" value="F:ATP binding"/>
    <property type="evidence" value="ECO:0007669"/>
    <property type="project" value="UniProtKB-UniRule"/>
</dbReference>
<dbReference type="GO" id="GO:0008764">
    <property type="term" value="F:UDP-N-acetylmuramoylalanine-D-glutamate ligase activity"/>
    <property type="evidence" value="ECO:0007669"/>
    <property type="project" value="UniProtKB-UniRule"/>
</dbReference>
<dbReference type="AlphaFoldDB" id="A0A089QFV2"/>
<evidence type="ECO:0000256" key="6">
    <source>
        <dbReference type="ARBA" id="ARBA00015655"/>
    </source>
</evidence>
<keyword evidence="7 19" id="KW-0963">Cytoplasm</keyword>
<dbReference type="Gene3D" id="3.40.1190.10">
    <property type="entry name" value="Mur-like, catalytic domain"/>
    <property type="match status" value="1"/>
</dbReference>
<dbReference type="UniPathway" id="UPA00219"/>
<evidence type="ECO:0000259" key="21">
    <source>
        <dbReference type="Pfam" id="PF02875"/>
    </source>
</evidence>
<dbReference type="Proteomes" id="UP000195378">
    <property type="component" value="Chromosome"/>
</dbReference>
<evidence type="ECO:0000256" key="4">
    <source>
        <dbReference type="ARBA" id="ARBA00010416"/>
    </source>
</evidence>
<evidence type="ECO:0000256" key="12">
    <source>
        <dbReference type="ARBA" id="ARBA00022960"/>
    </source>
</evidence>
<feature type="binding site" evidence="19">
    <location>
        <begin position="118"/>
        <end position="124"/>
    </location>
    <ligand>
        <name>ATP</name>
        <dbReference type="ChEBI" id="CHEBI:30616"/>
    </ligand>
</feature>
<keyword evidence="12 19" id="KW-0133">Cell shape</keyword>
<gene>
    <name evidence="19 23" type="primary">murD</name>
    <name evidence="24" type="ORF">B7R82_03865</name>
    <name evidence="23" type="ORF">LSJ_1039c</name>
</gene>
<evidence type="ECO:0000256" key="11">
    <source>
        <dbReference type="ARBA" id="ARBA00022840"/>
    </source>
</evidence>
<evidence type="ECO:0000256" key="2">
    <source>
        <dbReference type="ARBA" id="ARBA00004496"/>
    </source>
</evidence>
<name>A0A089QFV2_9LACO</name>
<comment type="pathway">
    <text evidence="3 19 20">Cell wall biogenesis; peptidoglycan biosynthesis.</text>
</comment>
<evidence type="ECO:0000313" key="24">
    <source>
        <dbReference type="EMBL" id="ARU19173.1"/>
    </source>
</evidence>
<dbReference type="GO" id="GO:0071555">
    <property type="term" value="P:cell wall organization"/>
    <property type="evidence" value="ECO:0007669"/>
    <property type="project" value="UniProtKB-KW"/>
</dbReference>
<comment type="subcellular location">
    <subcellularLocation>
        <location evidence="2 19 20">Cytoplasm</location>
    </subcellularLocation>
</comment>
<dbReference type="GO" id="GO:0009252">
    <property type="term" value="P:peptidoglycan biosynthetic process"/>
    <property type="evidence" value="ECO:0007669"/>
    <property type="project" value="UniProtKB-UniRule"/>
</dbReference>
<feature type="domain" description="Mur ligase C-terminal" evidence="21">
    <location>
        <begin position="314"/>
        <end position="428"/>
    </location>
</feature>
<dbReference type="InterPro" id="IPR036565">
    <property type="entry name" value="Mur-like_cat_sf"/>
</dbReference>
<dbReference type="NCBIfam" id="TIGR01087">
    <property type="entry name" value="murD"/>
    <property type="match status" value="1"/>
</dbReference>
<dbReference type="PROSITE" id="PS01011">
    <property type="entry name" value="FOLYLPOLYGLU_SYNT_1"/>
    <property type="match status" value="1"/>
</dbReference>
<dbReference type="KEGG" id="lsj:LSJ_1039c"/>
<dbReference type="InterPro" id="IPR018109">
    <property type="entry name" value="Folylpolyglutamate_synth_CS"/>
</dbReference>
<dbReference type="Proteomes" id="UP000029488">
    <property type="component" value="Chromosome"/>
</dbReference>
<evidence type="ECO:0000313" key="25">
    <source>
        <dbReference type="Proteomes" id="UP000029488"/>
    </source>
</evidence>
<feature type="domain" description="Mur ligase central" evidence="22">
    <location>
        <begin position="116"/>
        <end position="292"/>
    </location>
</feature>